<gene>
    <name evidence="3" type="ORF">CEG14_24305</name>
</gene>
<dbReference type="Gene3D" id="3.40.190.10">
    <property type="entry name" value="Periplasmic binding protein-like II"/>
    <property type="match status" value="1"/>
</dbReference>
<dbReference type="InterPro" id="IPR005064">
    <property type="entry name" value="BUG"/>
</dbReference>
<accession>A0A261RSY2</accession>
<protein>
    <recommendedName>
        <fullName evidence="5">ABC transporter substrate-binding protein</fullName>
    </recommendedName>
</protein>
<dbReference type="Gene3D" id="3.40.190.150">
    <property type="entry name" value="Bordetella uptake gene, domain 1"/>
    <property type="match status" value="1"/>
</dbReference>
<dbReference type="Pfam" id="PF03401">
    <property type="entry name" value="TctC"/>
    <property type="match status" value="1"/>
</dbReference>
<evidence type="ECO:0000256" key="2">
    <source>
        <dbReference type="SAM" id="SignalP"/>
    </source>
</evidence>
<dbReference type="AlphaFoldDB" id="A0A261RSY2"/>
<comment type="similarity">
    <text evidence="1">Belongs to the UPF0065 (bug) family.</text>
</comment>
<evidence type="ECO:0008006" key="5">
    <source>
        <dbReference type="Google" id="ProtNLM"/>
    </source>
</evidence>
<feature type="signal peptide" evidence="2">
    <location>
        <begin position="1"/>
        <end position="24"/>
    </location>
</feature>
<sequence>MPVLARLLRYAALILLASASAAHAQQAPLKIVVGFSPGGGVDTLARLLAQHLGTPLGRTVLVENRPGAGGTIAADTVRRAAPDGNTVLLADTSLLVAPYIYPDLPYRLERDFVPVAMVGEAGLALAVAAANPARDLPQLIAQARQAPGRLTYATVGMGSMHHLGGELFKTMSATDLVHVPYKGGSPAVQALAGDQVSVAISSLPAVMPLAASGRIRILAVLSAQRFAGLPDVPTVAETLPGFETTPSLFLLAPAGTPPAALAALQQALPGVLADATLRQTFVAQGSEVRYQPADALAQWLPTQQKRWGDLIARTQLDFRQ</sequence>
<reference evidence="3 4" key="1">
    <citation type="submission" date="2017-05" db="EMBL/GenBank/DDBJ databases">
        <title>Complete and WGS of Bordetella genogroups.</title>
        <authorList>
            <person name="Spilker T."/>
            <person name="LiPuma J."/>
        </authorList>
    </citation>
    <scope>NUCLEOTIDE SEQUENCE [LARGE SCALE GENOMIC DNA]</scope>
    <source>
        <strain evidence="3 4">AU17610</strain>
    </source>
</reference>
<evidence type="ECO:0000313" key="3">
    <source>
        <dbReference type="EMBL" id="OZI28045.1"/>
    </source>
</evidence>
<dbReference type="OrthoDB" id="9780943at2"/>
<feature type="chain" id="PRO_5012672661" description="ABC transporter substrate-binding protein" evidence="2">
    <location>
        <begin position="25"/>
        <end position="320"/>
    </location>
</feature>
<name>A0A261RSY2_9BORD</name>
<organism evidence="3 4">
    <name type="scientific">Bordetella genomosp. 1</name>
    <dbReference type="NCBI Taxonomy" id="1395607"/>
    <lineage>
        <taxon>Bacteria</taxon>
        <taxon>Pseudomonadati</taxon>
        <taxon>Pseudomonadota</taxon>
        <taxon>Betaproteobacteria</taxon>
        <taxon>Burkholderiales</taxon>
        <taxon>Alcaligenaceae</taxon>
        <taxon>Bordetella</taxon>
    </lineage>
</organism>
<dbReference type="PANTHER" id="PTHR42928">
    <property type="entry name" value="TRICARBOXYLATE-BINDING PROTEIN"/>
    <property type="match status" value="1"/>
</dbReference>
<dbReference type="Proteomes" id="UP000217005">
    <property type="component" value="Unassembled WGS sequence"/>
</dbReference>
<proteinExistence type="inferred from homology"/>
<keyword evidence="2" id="KW-0732">Signal</keyword>
<dbReference type="SUPFAM" id="SSF53850">
    <property type="entry name" value="Periplasmic binding protein-like II"/>
    <property type="match status" value="1"/>
</dbReference>
<dbReference type="EMBL" id="NEVL01000007">
    <property type="protein sequence ID" value="OZI28045.1"/>
    <property type="molecule type" value="Genomic_DNA"/>
</dbReference>
<comment type="caution">
    <text evidence="3">The sequence shown here is derived from an EMBL/GenBank/DDBJ whole genome shotgun (WGS) entry which is preliminary data.</text>
</comment>
<evidence type="ECO:0000313" key="4">
    <source>
        <dbReference type="Proteomes" id="UP000217005"/>
    </source>
</evidence>
<dbReference type="PIRSF" id="PIRSF017082">
    <property type="entry name" value="YflP"/>
    <property type="match status" value="1"/>
</dbReference>
<evidence type="ECO:0000256" key="1">
    <source>
        <dbReference type="ARBA" id="ARBA00006987"/>
    </source>
</evidence>
<dbReference type="InterPro" id="IPR042100">
    <property type="entry name" value="Bug_dom1"/>
</dbReference>
<dbReference type="PANTHER" id="PTHR42928:SF5">
    <property type="entry name" value="BLR1237 PROTEIN"/>
    <property type="match status" value="1"/>
</dbReference>